<name>A0ABT0VGW9_9LACO</name>
<accession>A0ABT0VGW9</accession>
<evidence type="ECO:0000256" key="1">
    <source>
        <dbReference type="SAM" id="Phobius"/>
    </source>
</evidence>
<keyword evidence="1" id="KW-0812">Transmembrane</keyword>
<evidence type="ECO:0000313" key="2">
    <source>
        <dbReference type="EMBL" id="MCM2437087.1"/>
    </source>
</evidence>
<gene>
    <name evidence="2" type="ORF">KAK10_03955</name>
</gene>
<proteinExistence type="predicted"/>
<keyword evidence="3" id="KW-1185">Reference proteome</keyword>
<keyword evidence="1" id="KW-1133">Transmembrane helix</keyword>
<keyword evidence="1" id="KW-0472">Membrane</keyword>
<dbReference type="Proteomes" id="UP001057481">
    <property type="component" value="Unassembled WGS sequence"/>
</dbReference>
<sequence>MCFGIGTIMSLLGHLFASGVNSISIRVFMIWWGPTVLTAFIFNLLVASKITNIIIKKVTQKINDPALILKKTTRIRSWSMLTLMCLTMSTWGMITGGAFTKIPLDVMLIMVLVQSLLRESASCIMN</sequence>
<organism evidence="2 3">
    <name type="scientific">Periweissella beninensis</name>
    <dbReference type="NCBI Taxonomy" id="504936"/>
    <lineage>
        <taxon>Bacteria</taxon>
        <taxon>Bacillati</taxon>
        <taxon>Bacillota</taxon>
        <taxon>Bacilli</taxon>
        <taxon>Lactobacillales</taxon>
        <taxon>Lactobacillaceae</taxon>
        <taxon>Periweissella</taxon>
    </lineage>
</organism>
<evidence type="ECO:0000313" key="3">
    <source>
        <dbReference type="Proteomes" id="UP001057481"/>
    </source>
</evidence>
<reference evidence="2" key="1">
    <citation type="submission" date="2021-04" db="EMBL/GenBank/DDBJ databases">
        <title>Taxonomic assessment of Weissella genus.</title>
        <authorList>
            <person name="Fanelli F."/>
            <person name="Chieffi D."/>
            <person name="Dell'Aquila A."/>
            <person name="Gyu-Sung C."/>
            <person name="Franz C.M.A.P."/>
            <person name="Fusco V."/>
        </authorList>
    </citation>
    <scope>NUCLEOTIDE SEQUENCE</scope>
    <source>
        <strain evidence="2">LMG 25373</strain>
    </source>
</reference>
<comment type="caution">
    <text evidence="2">The sequence shown here is derived from an EMBL/GenBank/DDBJ whole genome shotgun (WGS) entry which is preliminary data.</text>
</comment>
<dbReference type="EMBL" id="JAGMVS010000048">
    <property type="protein sequence ID" value="MCM2437087.1"/>
    <property type="molecule type" value="Genomic_DNA"/>
</dbReference>
<protein>
    <submittedName>
        <fullName evidence="2">Uncharacterized protein</fullName>
    </submittedName>
</protein>
<feature type="transmembrane region" description="Helical" evidence="1">
    <location>
        <begin position="75"/>
        <end position="94"/>
    </location>
</feature>
<feature type="transmembrane region" description="Helical" evidence="1">
    <location>
        <begin position="32"/>
        <end position="55"/>
    </location>
</feature>